<feature type="transmembrane region" description="Helical" evidence="1">
    <location>
        <begin position="21"/>
        <end position="39"/>
    </location>
</feature>
<evidence type="ECO:0000256" key="1">
    <source>
        <dbReference type="SAM" id="Phobius"/>
    </source>
</evidence>
<dbReference type="EMBL" id="VFSU01000012">
    <property type="protein sequence ID" value="TPE63317.1"/>
    <property type="molecule type" value="Genomic_DNA"/>
</dbReference>
<evidence type="ECO:0000313" key="3">
    <source>
        <dbReference type="Proteomes" id="UP000319897"/>
    </source>
</evidence>
<dbReference type="InterPro" id="IPR029058">
    <property type="entry name" value="AB_hydrolase_fold"/>
</dbReference>
<dbReference type="InterPro" id="IPR010297">
    <property type="entry name" value="DUF900_hydrolase"/>
</dbReference>
<keyword evidence="1" id="KW-0812">Transmembrane</keyword>
<dbReference type="OrthoDB" id="9797755at2"/>
<proteinExistence type="predicted"/>
<keyword evidence="3" id="KW-1185">Reference proteome</keyword>
<keyword evidence="1" id="KW-0472">Membrane</keyword>
<dbReference type="Gene3D" id="3.40.50.1820">
    <property type="entry name" value="alpha/beta hydrolase"/>
    <property type="match status" value="1"/>
</dbReference>
<comment type="caution">
    <text evidence="2">The sequence shown here is derived from an EMBL/GenBank/DDBJ whole genome shotgun (WGS) entry which is preliminary data.</text>
</comment>
<dbReference type="SUPFAM" id="SSF53474">
    <property type="entry name" value="alpha/beta-Hydrolases"/>
    <property type="match status" value="1"/>
</dbReference>
<dbReference type="PANTHER" id="PTHR36513:SF1">
    <property type="entry name" value="TRANSMEMBRANE PROTEIN"/>
    <property type="match status" value="1"/>
</dbReference>
<keyword evidence="1" id="KW-1133">Transmembrane helix</keyword>
<evidence type="ECO:0000313" key="2">
    <source>
        <dbReference type="EMBL" id="TPE63317.1"/>
    </source>
</evidence>
<organism evidence="2 3">
    <name type="scientific">Sandaracinobacter neustonicus</name>
    <dbReference type="NCBI Taxonomy" id="1715348"/>
    <lineage>
        <taxon>Bacteria</taxon>
        <taxon>Pseudomonadati</taxon>
        <taxon>Pseudomonadota</taxon>
        <taxon>Alphaproteobacteria</taxon>
        <taxon>Sphingomonadales</taxon>
        <taxon>Sphingosinicellaceae</taxon>
        <taxon>Sandaracinobacter</taxon>
    </lineage>
</organism>
<reference evidence="2 3" key="1">
    <citation type="submission" date="2019-06" db="EMBL/GenBank/DDBJ databases">
        <authorList>
            <person name="Lee I."/>
            <person name="Jang G.I."/>
            <person name="Hwang C.Y."/>
        </authorList>
    </citation>
    <scope>NUCLEOTIDE SEQUENCE [LARGE SCALE GENOMIC DNA]</scope>
    <source>
        <strain evidence="2 3">PAMC 28131</strain>
    </source>
</reference>
<name>A0A501XTA6_9SPHN</name>
<dbReference type="Pfam" id="PF05990">
    <property type="entry name" value="DUF900"/>
    <property type="match status" value="1"/>
</dbReference>
<dbReference type="Proteomes" id="UP000319897">
    <property type="component" value="Unassembled WGS sequence"/>
</dbReference>
<gene>
    <name evidence="2" type="ORF">FJQ54_04165</name>
</gene>
<protein>
    <submittedName>
        <fullName evidence="2">Alpha/beta hydrolase</fullName>
    </submittedName>
</protein>
<dbReference type="GO" id="GO:0016787">
    <property type="term" value="F:hydrolase activity"/>
    <property type="evidence" value="ECO:0007669"/>
    <property type="project" value="UniProtKB-KW"/>
</dbReference>
<dbReference type="AlphaFoldDB" id="A0A501XTA6"/>
<dbReference type="RefSeq" id="WP_140927177.1">
    <property type="nucleotide sequence ID" value="NZ_VFSU01000012.1"/>
</dbReference>
<sequence length="485" mass="52773">MTETALPDGQPKKKRSRIWRWLGFVALLGLLITILMAFHNPPMRLMPVPAAFAKSGSQLFQANPNLRHDNRIELFYATNRLPLGPRNDRIHSITPGRDLLLGVTTIRIGDQGTTWDRVYEWSMGEDGERRPQLILEQMRELASLPGDEAVPPAGPVLDPSMRAWLGLVDEALGRSLDPDIIIYVHGANSTVERAAGQAAQLRHFTGQNAVVLLFAWPTAENFLVYPRDIGTAFGAAPQFARLVELLATHTRARKIDVLSYSAGGTVASDGLARVGSWSRATGLNPKLGQVHHAAPDADLRGFVGDLRDYAGLPDRVTVSLNMEDSALRLSEVMNRGSRAGRPDLRELSPGDLRFLQQANKELGLEIVRVRPGDLHGVSARSHAFWYMDPWAASDVLLQLMFGKGAQARGLAAGPGASGLSYWVFPPDYEARLPGVIERASVGMAEAAIGQKGEHLGDAVRVEGQHAVGDMDDDMIGHAVDPGGRN</sequence>
<dbReference type="PANTHER" id="PTHR36513">
    <property type="entry name" value="ABC TRANSMEMBRANE TYPE-1 DOMAIN-CONTAINING PROTEIN"/>
    <property type="match status" value="1"/>
</dbReference>
<accession>A0A501XTA6</accession>
<keyword evidence="2" id="KW-0378">Hydrolase</keyword>